<gene>
    <name evidence="7" type="ORF">WJX81_003186</name>
</gene>
<reference evidence="7 8" key="1">
    <citation type="journal article" date="2024" name="Nat. Commun.">
        <title>Phylogenomics reveals the evolutionary origins of lichenization in chlorophyte algae.</title>
        <authorList>
            <person name="Puginier C."/>
            <person name="Libourel C."/>
            <person name="Otte J."/>
            <person name="Skaloud P."/>
            <person name="Haon M."/>
            <person name="Grisel S."/>
            <person name="Petersen M."/>
            <person name="Berrin J.G."/>
            <person name="Delaux P.M."/>
            <person name="Dal Grande F."/>
            <person name="Keller J."/>
        </authorList>
    </citation>
    <scope>NUCLEOTIDE SEQUENCE [LARGE SCALE GENOMIC DNA]</scope>
    <source>
        <strain evidence="7 8">SAG 245.80</strain>
    </source>
</reference>
<comment type="caution">
    <text evidence="7">The sequence shown here is derived from an EMBL/GenBank/DDBJ whole genome shotgun (WGS) entry which is preliminary data.</text>
</comment>
<evidence type="ECO:0000313" key="7">
    <source>
        <dbReference type="EMBL" id="KAK9840764.1"/>
    </source>
</evidence>
<keyword evidence="8" id="KW-1185">Reference proteome</keyword>
<name>A0AAW1S3I2_9CHLO</name>
<evidence type="ECO:0000256" key="4">
    <source>
        <dbReference type="ARBA" id="ARBA00022989"/>
    </source>
</evidence>
<dbReference type="PANTHER" id="PTHR12668:SF43">
    <property type="entry name" value="TRANSMEMBRANE PROTEIN 14 HOMOLOG"/>
    <property type="match status" value="1"/>
</dbReference>
<organism evidence="7 8">
    <name type="scientific">Elliptochloris bilobata</name>
    <dbReference type="NCBI Taxonomy" id="381761"/>
    <lineage>
        <taxon>Eukaryota</taxon>
        <taxon>Viridiplantae</taxon>
        <taxon>Chlorophyta</taxon>
        <taxon>core chlorophytes</taxon>
        <taxon>Trebouxiophyceae</taxon>
        <taxon>Trebouxiophyceae incertae sedis</taxon>
        <taxon>Elliptochloris clade</taxon>
        <taxon>Elliptochloris</taxon>
    </lineage>
</organism>
<feature type="transmembrane region" description="Helical" evidence="6">
    <location>
        <begin position="61"/>
        <end position="80"/>
    </location>
</feature>
<dbReference type="Pfam" id="PF03647">
    <property type="entry name" value="Tmemb_14"/>
    <property type="match status" value="1"/>
</dbReference>
<sequence length="121" mass="12617">MYDFCLTLPYAALLALGGLMGFLTKGSVPSLLGGLGSAAVLATCGQASLSRFHQGALCRPATAASLAVAAALTVVMFRRWQATGKFMPAGLVAVLSGAMVIFYVWNMIFVGPPQRPASRSY</sequence>
<comment type="similarity">
    <text evidence="2">Belongs to the TMEM14 family.</text>
</comment>
<proteinExistence type="inferred from homology"/>
<evidence type="ECO:0000313" key="8">
    <source>
        <dbReference type="Proteomes" id="UP001445335"/>
    </source>
</evidence>
<feature type="transmembrane region" description="Helical" evidence="6">
    <location>
        <begin position="31"/>
        <end position="49"/>
    </location>
</feature>
<evidence type="ECO:0008006" key="9">
    <source>
        <dbReference type="Google" id="ProtNLM"/>
    </source>
</evidence>
<dbReference type="Proteomes" id="UP001445335">
    <property type="component" value="Unassembled WGS sequence"/>
</dbReference>
<accession>A0AAW1S3I2</accession>
<protein>
    <recommendedName>
        <fullName evidence="9">Transmembrane protein 14C</fullName>
    </recommendedName>
</protein>
<comment type="subcellular location">
    <subcellularLocation>
        <location evidence="1">Membrane</location>
    </subcellularLocation>
</comment>
<keyword evidence="3 6" id="KW-0812">Transmembrane</keyword>
<evidence type="ECO:0000256" key="3">
    <source>
        <dbReference type="ARBA" id="ARBA00022692"/>
    </source>
</evidence>
<evidence type="ECO:0000256" key="1">
    <source>
        <dbReference type="ARBA" id="ARBA00004370"/>
    </source>
</evidence>
<feature type="transmembrane region" description="Helical" evidence="6">
    <location>
        <begin position="86"/>
        <end position="105"/>
    </location>
</feature>
<dbReference type="InterPro" id="IPR005349">
    <property type="entry name" value="TMEM14"/>
</dbReference>
<evidence type="ECO:0000256" key="5">
    <source>
        <dbReference type="ARBA" id="ARBA00023136"/>
    </source>
</evidence>
<keyword evidence="4 6" id="KW-1133">Transmembrane helix</keyword>
<evidence type="ECO:0000256" key="2">
    <source>
        <dbReference type="ARBA" id="ARBA00007590"/>
    </source>
</evidence>
<dbReference type="InterPro" id="IPR044890">
    <property type="entry name" value="TMEM14_sf"/>
</dbReference>
<dbReference type="PANTHER" id="PTHR12668">
    <property type="entry name" value="TRANSMEMBRANE PROTEIN 14, 15"/>
    <property type="match status" value="1"/>
</dbReference>
<evidence type="ECO:0000256" key="6">
    <source>
        <dbReference type="SAM" id="Phobius"/>
    </source>
</evidence>
<dbReference type="Gene3D" id="1.10.10.1740">
    <property type="entry name" value="Transmembrane protein 14-like"/>
    <property type="match status" value="1"/>
</dbReference>
<dbReference type="EMBL" id="JALJOU010000012">
    <property type="protein sequence ID" value="KAK9840764.1"/>
    <property type="molecule type" value="Genomic_DNA"/>
</dbReference>
<dbReference type="GO" id="GO:0016020">
    <property type="term" value="C:membrane"/>
    <property type="evidence" value="ECO:0007669"/>
    <property type="project" value="UniProtKB-SubCell"/>
</dbReference>
<dbReference type="AlphaFoldDB" id="A0AAW1S3I2"/>
<keyword evidence="5 6" id="KW-0472">Membrane</keyword>